<dbReference type="EnsemblMetazoa" id="tetur02g15175.1">
    <property type="protein sequence ID" value="tetur02g15175.1"/>
    <property type="gene ID" value="tetur02g15175"/>
</dbReference>
<dbReference type="HOGENOM" id="CLU_3320601_0_0_1"/>
<dbReference type="Proteomes" id="UP000015104">
    <property type="component" value="Unassembled WGS sequence"/>
</dbReference>
<organism evidence="1 2">
    <name type="scientific">Tetranychus urticae</name>
    <name type="common">Two-spotted spider mite</name>
    <dbReference type="NCBI Taxonomy" id="32264"/>
    <lineage>
        <taxon>Eukaryota</taxon>
        <taxon>Metazoa</taxon>
        <taxon>Ecdysozoa</taxon>
        <taxon>Arthropoda</taxon>
        <taxon>Chelicerata</taxon>
        <taxon>Arachnida</taxon>
        <taxon>Acari</taxon>
        <taxon>Acariformes</taxon>
        <taxon>Trombidiformes</taxon>
        <taxon>Prostigmata</taxon>
        <taxon>Eleutherengona</taxon>
        <taxon>Raphignathae</taxon>
        <taxon>Tetranychoidea</taxon>
        <taxon>Tetranychidae</taxon>
        <taxon>Tetranychus</taxon>
    </lineage>
</organism>
<sequence length="39" mass="4462">MSYFWTNLPILDIGQMAKTNLLILMKLISNQSQHLANIS</sequence>
<protein>
    <submittedName>
        <fullName evidence="1">Uncharacterized protein</fullName>
    </submittedName>
</protein>
<proteinExistence type="predicted"/>
<dbReference type="AlphaFoldDB" id="T1JYC3"/>
<accession>T1JYC3</accession>
<reference evidence="2" key="1">
    <citation type="submission" date="2011-08" db="EMBL/GenBank/DDBJ databases">
        <authorList>
            <person name="Rombauts S."/>
        </authorList>
    </citation>
    <scope>NUCLEOTIDE SEQUENCE</scope>
    <source>
        <strain evidence="2">London</strain>
    </source>
</reference>
<dbReference type="EMBL" id="CAEY01000810">
    <property type="status" value="NOT_ANNOTATED_CDS"/>
    <property type="molecule type" value="Genomic_DNA"/>
</dbReference>
<name>T1JYC3_TETUR</name>
<keyword evidence="2" id="KW-1185">Reference proteome</keyword>
<evidence type="ECO:0000313" key="1">
    <source>
        <dbReference type="EnsemblMetazoa" id="tetur02g15175.1"/>
    </source>
</evidence>
<evidence type="ECO:0000313" key="2">
    <source>
        <dbReference type="Proteomes" id="UP000015104"/>
    </source>
</evidence>
<reference evidence="1" key="2">
    <citation type="submission" date="2015-06" db="UniProtKB">
        <authorList>
            <consortium name="EnsemblMetazoa"/>
        </authorList>
    </citation>
    <scope>IDENTIFICATION</scope>
</reference>